<evidence type="ECO:0000256" key="4">
    <source>
        <dbReference type="ARBA" id="ARBA00022475"/>
    </source>
</evidence>
<evidence type="ECO:0000256" key="7">
    <source>
        <dbReference type="ARBA" id="ARBA00022779"/>
    </source>
</evidence>
<evidence type="ECO:0000256" key="11">
    <source>
        <dbReference type="SAM" id="MobiDB-lite"/>
    </source>
</evidence>
<evidence type="ECO:0000256" key="1">
    <source>
        <dbReference type="ARBA" id="ARBA00002254"/>
    </source>
</evidence>
<evidence type="ECO:0000256" key="9">
    <source>
        <dbReference type="ARBA" id="ARBA00023136"/>
    </source>
</evidence>
<keyword evidence="4 10" id="KW-1003">Cell membrane</keyword>
<dbReference type="STRING" id="1429043.X474_13655"/>
<comment type="similarity">
    <text evidence="3 10">Belongs to the FliL family.</text>
</comment>
<evidence type="ECO:0000256" key="8">
    <source>
        <dbReference type="ARBA" id="ARBA00022989"/>
    </source>
</evidence>
<comment type="function">
    <text evidence="1 10">Controls the rotational direction of flagella during chemotaxis.</text>
</comment>
<dbReference type="PANTHER" id="PTHR35091:SF2">
    <property type="entry name" value="FLAGELLAR PROTEIN FLIL"/>
    <property type="match status" value="1"/>
</dbReference>
<evidence type="ECO:0000313" key="13">
    <source>
        <dbReference type="Proteomes" id="UP000032233"/>
    </source>
</evidence>
<feature type="region of interest" description="Disordered" evidence="11">
    <location>
        <begin position="46"/>
        <end position="79"/>
    </location>
</feature>
<dbReference type="GO" id="GO:0071978">
    <property type="term" value="P:bacterial-type flagellum-dependent swarming motility"/>
    <property type="evidence" value="ECO:0007669"/>
    <property type="project" value="TreeGrafter"/>
</dbReference>
<keyword evidence="7 10" id="KW-0283">Flagellar rotation</keyword>
<dbReference type="GO" id="GO:0006935">
    <property type="term" value="P:chemotaxis"/>
    <property type="evidence" value="ECO:0007669"/>
    <property type="project" value="UniProtKB-KW"/>
</dbReference>
<keyword evidence="13" id="KW-1185">Reference proteome</keyword>
<organism evidence="12 13">
    <name type="scientific">Dethiosulfatarculus sandiegensis</name>
    <dbReference type="NCBI Taxonomy" id="1429043"/>
    <lineage>
        <taxon>Bacteria</taxon>
        <taxon>Pseudomonadati</taxon>
        <taxon>Thermodesulfobacteriota</taxon>
        <taxon>Desulfarculia</taxon>
        <taxon>Desulfarculales</taxon>
        <taxon>Desulfarculaceae</taxon>
        <taxon>Dethiosulfatarculus</taxon>
    </lineage>
</organism>
<feature type="transmembrane region" description="Helical" evidence="10">
    <location>
        <begin position="114"/>
        <end position="136"/>
    </location>
</feature>
<dbReference type="InParanoid" id="A0A0D2JCQ4"/>
<evidence type="ECO:0000256" key="10">
    <source>
        <dbReference type="RuleBase" id="RU364125"/>
    </source>
</evidence>
<dbReference type="GO" id="GO:0005886">
    <property type="term" value="C:plasma membrane"/>
    <property type="evidence" value="ECO:0007669"/>
    <property type="project" value="UniProtKB-SubCell"/>
</dbReference>
<dbReference type="GO" id="GO:0009425">
    <property type="term" value="C:bacterial-type flagellum basal body"/>
    <property type="evidence" value="ECO:0007669"/>
    <property type="project" value="InterPro"/>
</dbReference>
<dbReference type="EMBL" id="AZAC01000015">
    <property type="protein sequence ID" value="KIX13526.1"/>
    <property type="molecule type" value="Genomic_DNA"/>
</dbReference>
<feature type="region of interest" description="Disordered" evidence="11">
    <location>
        <begin position="1"/>
        <end position="30"/>
    </location>
</feature>
<dbReference type="Pfam" id="PF03748">
    <property type="entry name" value="FliL"/>
    <property type="match status" value="1"/>
</dbReference>
<dbReference type="AlphaFoldDB" id="A0A0D2JCQ4"/>
<reference evidence="12 13" key="1">
    <citation type="submission" date="2013-11" db="EMBL/GenBank/DDBJ databases">
        <title>Metagenomic analysis of a methanogenic consortium involved in long chain n-alkane degradation.</title>
        <authorList>
            <person name="Davidova I.A."/>
            <person name="Callaghan A.V."/>
            <person name="Wawrik B."/>
            <person name="Pruitt S."/>
            <person name="Marks C."/>
            <person name="Duncan K.E."/>
            <person name="Suflita J.M."/>
        </authorList>
    </citation>
    <scope>NUCLEOTIDE SEQUENCE [LARGE SCALE GENOMIC DNA]</scope>
    <source>
        <strain evidence="12 13">SPR</strain>
    </source>
</reference>
<accession>A0A0D2JCQ4</accession>
<name>A0A0D2JCQ4_9BACT</name>
<evidence type="ECO:0000256" key="5">
    <source>
        <dbReference type="ARBA" id="ARBA00022500"/>
    </source>
</evidence>
<evidence type="ECO:0000256" key="3">
    <source>
        <dbReference type="ARBA" id="ARBA00008281"/>
    </source>
</evidence>
<dbReference type="RefSeq" id="WP_044349230.1">
    <property type="nucleotide sequence ID" value="NZ_AZAC01000015.1"/>
</dbReference>
<comment type="caution">
    <text evidence="12">The sequence shown here is derived from an EMBL/GenBank/DDBJ whole genome shotgun (WGS) entry which is preliminary data.</text>
</comment>
<gene>
    <name evidence="12" type="ORF">X474_13655</name>
</gene>
<evidence type="ECO:0000256" key="6">
    <source>
        <dbReference type="ARBA" id="ARBA00022692"/>
    </source>
</evidence>
<evidence type="ECO:0000313" key="12">
    <source>
        <dbReference type="EMBL" id="KIX13526.1"/>
    </source>
</evidence>
<keyword evidence="6 10" id="KW-0812">Transmembrane</keyword>
<dbReference type="InterPro" id="IPR005503">
    <property type="entry name" value="FliL"/>
</dbReference>
<dbReference type="Proteomes" id="UP000032233">
    <property type="component" value="Unassembled WGS sequence"/>
</dbReference>
<dbReference type="OrthoDB" id="5518298at2"/>
<keyword evidence="9 10" id="KW-0472">Membrane</keyword>
<dbReference type="PANTHER" id="PTHR35091">
    <property type="entry name" value="FLAGELLAR PROTEIN FLIL"/>
    <property type="match status" value="1"/>
</dbReference>
<comment type="subcellular location">
    <subcellularLocation>
        <location evidence="2">Cell membrane</location>
        <topology evidence="2">Single-pass membrane protein</topology>
    </subcellularLocation>
</comment>
<keyword evidence="5 10" id="KW-0145">Chemotaxis</keyword>
<protein>
    <recommendedName>
        <fullName evidence="10">Flagellar protein FliL</fullName>
    </recommendedName>
</protein>
<feature type="compositionally biased region" description="Basic and acidic residues" evidence="11">
    <location>
        <begin position="48"/>
        <end position="64"/>
    </location>
</feature>
<evidence type="ECO:0000256" key="2">
    <source>
        <dbReference type="ARBA" id="ARBA00004162"/>
    </source>
</evidence>
<sequence>MAEAIPVAPAADSSEKKADQSSGQVSSFDEDVLADIENSLDLADDDESLTRKAGEKVELDKADLPLDIGPPPDEEQATPKIEVDLAGEGETEITGELEAEDDEAAAKRKKRKKIVTLASILLIALASSGVGFWMGMGGDETKEESPPELKPWVFKGKVPNPETALRIQLEPFLVPLLKSERGGRILALKVSLEVTDQSARQDLTEKTRPIRDAVYRILRDRPSVELRKARAKKLLQAQIKTEINHQLKKDLIYRVFFTEFVITG</sequence>
<proteinExistence type="inferred from homology"/>
<keyword evidence="8 10" id="KW-1133">Transmembrane helix</keyword>